<dbReference type="InterPro" id="IPR001310">
    <property type="entry name" value="Histidine_triad_HIT"/>
</dbReference>
<evidence type="ECO:0000313" key="4">
    <source>
        <dbReference type="Proteomes" id="UP000317982"/>
    </source>
</evidence>
<dbReference type="InterPro" id="IPR011146">
    <property type="entry name" value="HIT-like"/>
</dbReference>
<proteinExistence type="predicted"/>
<dbReference type="SUPFAM" id="SSF54197">
    <property type="entry name" value="HIT-like"/>
    <property type="match status" value="1"/>
</dbReference>
<dbReference type="InParanoid" id="A0A545AP94"/>
<feature type="domain" description="HIT" evidence="2">
    <location>
        <begin position="7"/>
        <end position="114"/>
    </location>
</feature>
<organism evidence="3 4">
    <name type="scientific">Cryptosporangium phraense</name>
    <dbReference type="NCBI Taxonomy" id="2593070"/>
    <lineage>
        <taxon>Bacteria</taxon>
        <taxon>Bacillati</taxon>
        <taxon>Actinomycetota</taxon>
        <taxon>Actinomycetes</taxon>
        <taxon>Cryptosporangiales</taxon>
        <taxon>Cryptosporangiaceae</taxon>
        <taxon>Cryptosporangium</taxon>
    </lineage>
</organism>
<dbReference type="GO" id="GO:0003824">
    <property type="term" value="F:catalytic activity"/>
    <property type="evidence" value="ECO:0007669"/>
    <property type="project" value="InterPro"/>
</dbReference>
<evidence type="ECO:0000313" key="3">
    <source>
        <dbReference type="EMBL" id="TQS43110.1"/>
    </source>
</evidence>
<dbReference type="Pfam" id="PF01230">
    <property type="entry name" value="HIT"/>
    <property type="match status" value="1"/>
</dbReference>
<dbReference type="InterPro" id="IPR036265">
    <property type="entry name" value="HIT-like_sf"/>
</dbReference>
<gene>
    <name evidence="3" type="ORF">FL583_21410</name>
</gene>
<feature type="short sequence motif" description="Histidine triad motif" evidence="1">
    <location>
        <begin position="99"/>
        <end position="103"/>
    </location>
</feature>
<dbReference type="PANTHER" id="PTHR46648">
    <property type="entry name" value="HIT FAMILY PROTEIN 1"/>
    <property type="match status" value="1"/>
</dbReference>
<evidence type="ECO:0000259" key="2">
    <source>
        <dbReference type="PROSITE" id="PS51084"/>
    </source>
</evidence>
<dbReference type="GO" id="GO:0009117">
    <property type="term" value="P:nucleotide metabolic process"/>
    <property type="evidence" value="ECO:0007669"/>
    <property type="project" value="TreeGrafter"/>
</dbReference>
<dbReference type="PANTHER" id="PTHR46648:SF1">
    <property type="entry name" value="ADENOSINE 5'-MONOPHOSPHORAMIDASE HNT1"/>
    <property type="match status" value="1"/>
</dbReference>
<evidence type="ECO:0000256" key="1">
    <source>
        <dbReference type="PROSITE-ProRule" id="PRU00464"/>
    </source>
</evidence>
<protein>
    <submittedName>
        <fullName evidence="3">HIT family protein</fullName>
    </submittedName>
</protein>
<comment type="caution">
    <text evidence="3">The sequence shown here is derived from an EMBL/GenBank/DDBJ whole genome shotgun (WGS) entry which is preliminary data.</text>
</comment>
<dbReference type="EMBL" id="VIRS01000015">
    <property type="protein sequence ID" value="TQS43110.1"/>
    <property type="molecule type" value="Genomic_DNA"/>
</dbReference>
<sequence>MVRRACFVCELLAGSPAYLHHVVHRDDLAVVFLSRFPSLWGHVLVAPVAHHEHVIGDFDLDSYLALQRRVHAVGSALTAAVRCERLYVLSLGSQQGNRHVHWHLVPLPPGTPYDEQQIAALGADRGYLDVPDGAMADLANAIARRIVVR</sequence>
<dbReference type="PROSITE" id="PS51084">
    <property type="entry name" value="HIT_2"/>
    <property type="match status" value="1"/>
</dbReference>
<dbReference type="AlphaFoldDB" id="A0A545AP94"/>
<reference evidence="3 4" key="1">
    <citation type="submission" date="2019-07" db="EMBL/GenBank/DDBJ databases">
        <title>Cryptosporangium phraense sp. nov., isolated from plant litter.</title>
        <authorList>
            <person name="Suriyachadkun C."/>
        </authorList>
    </citation>
    <scope>NUCLEOTIDE SEQUENCE [LARGE SCALE GENOMIC DNA]</scope>
    <source>
        <strain evidence="3 4">A-T 5661</strain>
    </source>
</reference>
<dbReference type="OrthoDB" id="160649at2"/>
<keyword evidence="4" id="KW-1185">Reference proteome</keyword>
<accession>A0A545AP94</accession>
<dbReference type="Proteomes" id="UP000317982">
    <property type="component" value="Unassembled WGS sequence"/>
</dbReference>
<dbReference type="Gene3D" id="3.30.428.10">
    <property type="entry name" value="HIT-like"/>
    <property type="match status" value="1"/>
</dbReference>
<name>A0A545AP94_9ACTN</name>